<evidence type="ECO:0000259" key="8">
    <source>
        <dbReference type="Pfam" id="PF17100"/>
    </source>
</evidence>
<evidence type="ECO:0000256" key="3">
    <source>
        <dbReference type="ARBA" id="ARBA00038415"/>
    </source>
</evidence>
<dbReference type="Pfam" id="PF24883">
    <property type="entry name" value="NPHP3_N"/>
    <property type="match status" value="1"/>
</dbReference>
<evidence type="ECO:0000256" key="4">
    <source>
        <dbReference type="ARBA" id="ARBA00039789"/>
    </source>
</evidence>
<name>A0A3E2H5E0_SCYLI</name>
<keyword evidence="11" id="KW-1185">Reference proteome</keyword>
<evidence type="ECO:0000256" key="5">
    <source>
        <dbReference type="ARBA" id="ARBA00043913"/>
    </source>
</evidence>
<dbReference type="InterPro" id="IPR001680">
    <property type="entry name" value="WD40_rpt"/>
</dbReference>
<dbReference type="CDD" id="cd00200">
    <property type="entry name" value="WD40"/>
    <property type="match status" value="1"/>
</dbReference>
<sequence length="1656" mass="187324">MSQQYSRGSHFRDRSRQKVKRLWQRWLGEDIVQATDGDSRVRSSSANSSIKRDDSPASKDHIAAPQRVKREDPDPSRTNASSISQHLWDQAYKRAQQDPELFALINAYKNYLEDHHDPGQDTDEKLHEVSEGDDGAKQLERIQKIAQSKLDSLEQTKLAFSVGKRKIVVREQLRKVISVVLVSKDIISTAISTEPCASLAWGGIVAVLPLLDSIFQQDEDAVDGFEKIAFLLIRYKLMEDEFLLLESNNSKLPDGYQNLVSSITPKIINIYFQVYRYQIRIVLQYVRGKPHRLLRNLFKADDWKEMLKKIEAEDQEIGIAVTALLNNKTLQIWKSVDNLLGSTEAIKQLQETTLSEVETIHENQLLSYLPFSGNALFDSLEENRLSKCLPGTQHEILKKIQKWAESPSREIIFWLHGMAGTGKSSIARTVANALNNGTPFVEERQRAKTPDDALNDGYPLMKQDQFVGCTFLGASYFFSQGDPTRNNAAKFFSTIAKTLAQRIPRLRKHIITAIQQNPDIGTKGYEQQVEVLILDPFSMLEKEFLPPIRFAVVIDALDECRDPSDVETMLNLLRKLENLRNVQVKFLIISRPESHIHNALPEGIFCSLALEKIPVQGLGGEDDLTLFLMHQREQIARRRQLPRDWLKDDEISKLREKADGLFIYAATVCRFLDEHLDEVSRKERLEKILRGTTDFNTPQQNLDEMYRKVLEFSGTTRTQEENNRMYASFRNILGRIALLFEPVSITTLSEFLDKSKESVDWVLAQIRSVVDVPEDELSSLGFVHLSFRDFLLSKERCGQDLWIDEIAIHQSLFERSFEIMNEKLHQDMCNLRLPGTLISEIPREKVNECLPQHLRYSCRYWVHHLEKLDPAQRKDIGLSDDGKIHIFLREKLLYWLEALSLIGEMPASILIINRLKTLIKSSDAPQLYDLVQDARRFVLSNRAIIEQAPMQTYCSALMFCPMESIVRKQFSGHIPLWITQTPVVDNQWSPELFVLESHAGWVLSVASSPDGNIIASGSTDGTMRLWDAVTGAERYRFQDPMQITCVTFSPDGKMVASGGRDGVVRLREFSKGEVVNLAMDEEEDQDYYITSVAFSPEGGIVASGWGSEVKWGLLALWDIEKRKAMRVIEITESIDAIAFSPDGKTIAVGCTYREDGVSGRVRLWDVEGEDWRETTMDGSVVVFLTDGKLLAAGSGDGTIKVWDADTTEEKSAVQLDEWITAIAFSPRDRYTLAVGLGDGTITFLNIDPVVGDATTMRILRGHGKLITSLAFSSDGALLALASESPTVRLWDTAINTESEKNDCQVEYVKFSPDGKLAVLRFKDNTVQIWDGSLTNKVVAFENVQWIHFSQDSTTLALVGRNGFRLLNTRTWAEKAMTHVEADFDWPTFSPGNRVMWSVTRDDNMLHLWDLETGKELIKLSCYDTSISSIFLPDEELVAFHAVDLENLGDFLLLEIATGKRRGILQGRIYGSFAFDFASHYIVTNVEDNIIVYEASSGKEKFTFQISRPGVLFGVYDIAISPLGKVAVLRFAGGQNTIQLWDGLTGTQIGTLNVDGNIVNISFSNDSRYLVSRRGQIPLPPPSQPSISDGLPEGTENCLYVGKQWIVQGFWNLLWLPPAYRDKVLVVKGQRVILKGQSRELDFLEFDLSNTSLVNQS</sequence>
<evidence type="ECO:0000259" key="9">
    <source>
        <dbReference type="Pfam" id="PF24883"/>
    </source>
</evidence>
<dbReference type="OMA" id="ENRWTHE"/>
<dbReference type="InterPro" id="IPR031359">
    <property type="entry name" value="NACHT_N"/>
</dbReference>
<comment type="function">
    <text evidence="5">Involved in mitochondrial fission. Acts as an adapter protein required to form mitochondrial fission complexes. Formation of these complexes is required to promote constriction and fission of the mitochondrial compartment at a late step in mitochondrial division.</text>
</comment>
<dbReference type="PROSITE" id="PS00678">
    <property type="entry name" value="WD_REPEATS_1"/>
    <property type="match status" value="1"/>
</dbReference>
<dbReference type="PROSITE" id="PS50082">
    <property type="entry name" value="WD_REPEATS_2"/>
    <property type="match status" value="5"/>
</dbReference>
<dbReference type="STRING" id="5539.A0A3E2H5E0"/>
<evidence type="ECO:0000256" key="7">
    <source>
        <dbReference type="SAM" id="MobiDB-lite"/>
    </source>
</evidence>
<dbReference type="EMBL" id="NCSJ02000164">
    <property type="protein sequence ID" value="RFU28422.1"/>
    <property type="molecule type" value="Genomic_DNA"/>
</dbReference>
<dbReference type="InterPro" id="IPR019775">
    <property type="entry name" value="WD40_repeat_CS"/>
</dbReference>
<feature type="repeat" description="WD" evidence="6">
    <location>
        <begin position="1298"/>
        <end position="1330"/>
    </location>
</feature>
<dbReference type="InterPro" id="IPR027417">
    <property type="entry name" value="P-loop_NTPase"/>
</dbReference>
<feature type="repeat" description="WD" evidence="6">
    <location>
        <begin position="1259"/>
        <end position="1291"/>
    </location>
</feature>
<feature type="repeat" description="WD" evidence="6">
    <location>
        <begin position="1181"/>
        <end position="1212"/>
    </location>
</feature>
<keyword evidence="2" id="KW-0677">Repeat</keyword>
<gene>
    <name evidence="10" type="ORF">B7463_g7900</name>
</gene>
<dbReference type="Pfam" id="PF00400">
    <property type="entry name" value="WD40"/>
    <property type="match status" value="5"/>
</dbReference>
<dbReference type="InterPro" id="IPR056884">
    <property type="entry name" value="NPHP3-like_N"/>
</dbReference>
<evidence type="ECO:0000313" key="10">
    <source>
        <dbReference type="EMBL" id="RFU28422.1"/>
    </source>
</evidence>
<feature type="non-terminal residue" evidence="10">
    <location>
        <position position="1"/>
    </location>
</feature>
<dbReference type="Gene3D" id="3.40.50.300">
    <property type="entry name" value="P-loop containing nucleotide triphosphate hydrolases"/>
    <property type="match status" value="1"/>
</dbReference>
<dbReference type="Pfam" id="PF17100">
    <property type="entry name" value="NACHT_N"/>
    <property type="match status" value="1"/>
</dbReference>
<comment type="caution">
    <text evidence="10">The sequence shown here is derived from an EMBL/GenBank/DDBJ whole genome shotgun (WGS) entry which is preliminary data.</text>
</comment>
<dbReference type="PRINTS" id="PR00320">
    <property type="entry name" value="GPROTEINBRPT"/>
</dbReference>
<dbReference type="InterPro" id="IPR036322">
    <property type="entry name" value="WD40_repeat_dom_sf"/>
</dbReference>
<dbReference type="SMART" id="SM00320">
    <property type="entry name" value="WD40"/>
    <property type="match status" value="9"/>
</dbReference>
<evidence type="ECO:0000256" key="6">
    <source>
        <dbReference type="PROSITE-ProRule" id="PRU00221"/>
    </source>
</evidence>
<organism evidence="10 11">
    <name type="scientific">Scytalidium lignicola</name>
    <name type="common">Hyphomycete</name>
    <dbReference type="NCBI Taxonomy" id="5539"/>
    <lineage>
        <taxon>Eukaryota</taxon>
        <taxon>Fungi</taxon>
        <taxon>Dikarya</taxon>
        <taxon>Ascomycota</taxon>
        <taxon>Pezizomycotina</taxon>
        <taxon>Leotiomycetes</taxon>
        <taxon>Leotiomycetes incertae sedis</taxon>
        <taxon>Scytalidium</taxon>
    </lineage>
</organism>
<reference evidence="10 11" key="1">
    <citation type="submission" date="2018-05" db="EMBL/GenBank/DDBJ databases">
        <title>Draft genome sequence of Scytalidium lignicola DSM 105466, a ubiquitous saprotrophic fungus.</title>
        <authorList>
            <person name="Buettner E."/>
            <person name="Gebauer A.M."/>
            <person name="Hofrichter M."/>
            <person name="Liers C."/>
            <person name="Kellner H."/>
        </authorList>
    </citation>
    <scope>NUCLEOTIDE SEQUENCE [LARGE SCALE GENOMIC DNA]</scope>
    <source>
        <strain evidence="10 11">DSM 105466</strain>
    </source>
</reference>
<evidence type="ECO:0000256" key="2">
    <source>
        <dbReference type="ARBA" id="ARBA00022737"/>
    </source>
</evidence>
<protein>
    <recommendedName>
        <fullName evidence="4">Mitochondrial division protein 1</fullName>
    </recommendedName>
</protein>
<dbReference type="GO" id="GO:1990234">
    <property type="term" value="C:transferase complex"/>
    <property type="evidence" value="ECO:0007669"/>
    <property type="project" value="UniProtKB-ARBA"/>
</dbReference>
<feature type="domain" description="NWD NACHT-NTPase N-terminal" evidence="8">
    <location>
        <begin position="85"/>
        <end position="316"/>
    </location>
</feature>
<feature type="compositionally biased region" description="Basic and acidic residues" evidence="7">
    <location>
        <begin position="50"/>
        <end position="75"/>
    </location>
</feature>
<feature type="repeat" description="WD" evidence="6">
    <location>
        <begin position="1043"/>
        <end position="1077"/>
    </location>
</feature>
<feature type="region of interest" description="Disordered" evidence="7">
    <location>
        <begin position="114"/>
        <end position="133"/>
    </location>
</feature>
<accession>A0A3E2H5E0</accession>
<dbReference type="PANTHER" id="PTHR22847:SF637">
    <property type="entry name" value="WD REPEAT DOMAIN 5B"/>
    <property type="match status" value="1"/>
</dbReference>
<dbReference type="InterPro" id="IPR015943">
    <property type="entry name" value="WD40/YVTN_repeat-like_dom_sf"/>
</dbReference>
<feature type="region of interest" description="Disordered" evidence="7">
    <location>
        <begin position="34"/>
        <end position="81"/>
    </location>
</feature>
<dbReference type="SUPFAM" id="SSF50978">
    <property type="entry name" value="WD40 repeat-like"/>
    <property type="match status" value="2"/>
</dbReference>
<proteinExistence type="inferred from homology"/>
<dbReference type="Gene3D" id="2.130.10.10">
    <property type="entry name" value="YVTN repeat-like/Quinoprotein amine dehydrogenase"/>
    <property type="match status" value="4"/>
</dbReference>
<dbReference type="SUPFAM" id="SSF52540">
    <property type="entry name" value="P-loop containing nucleoside triphosphate hydrolases"/>
    <property type="match status" value="1"/>
</dbReference>
<feature type="domain" description="Nephrocystin 3-like N-terminal" evidence="9">
    <location>
        <begin position="398"/>
        <end position="591"/>
    </location>
</feature>
<dbReference type="OrthoDB" id="538223at2759"/>
<feature type="repeat" description="WD" evidence="6">
    <location>
        <begin position="995"/>
        <end position="1036"/>
    </location>
</feature>
<dbReference type="InterPro" id="IPR020472">
    <property type="entry name" value="WD40_PAC1"/>
</dbReference>
<keyword evidence="1 6" id="KW-0853">WD repeat</keyword>
<evidence type="ECO:0000313" key="11">
    <source>
        <dbReference type="Proteomes" id="UP000258309"/>
    </source>
</evidence>
<dbReference type="PANTHER" id="PTHR22847">
    <property type="entry name" value="WD40 REPEAT PROTEIN"/>
    <property type="match status" value="1"/>
</dbReference>
<evidence type="ECO:0000256" key="1">
    <source>
        <dbReference type="ARBA" id="ARBA00022574"/>
    </source>
</evidence>
<feature type="non-terminal residue" evidence="10">
    <location>
        <position position="1656"/>
    </location>
</feature>
<dbReference type="Proteomes" id="UP000258309">
    <property type="component" value="Unassembled WGS sequence"/>
</dbReference>
<dbReference type="PROSITE" id="PS50294">
    <property type="entry name" value="WD_REPEATS_REGION"/>
    <property type="match status" value="2"/>
</dbReference>
<comment type="similarity">
    <text evidence="3">Belongs to the WD repeat MDV1/CAF4 family.</text>
</comment>